<dbReference type="EMBL" id="CP001291">
    <property type="protein sequence ID" value="ACK73125.1"/>
    <property type="molecule type" value="Genomic_DNA"/>
</dbReference>
<name>B7KD04_GLOC7</name>
<dbReference type="Proteomes" id="UP000002384">
    <property type="component" value="Chromosome"/>
</dbReference>
<evidence type="ECO:0000259" key="1">
    <source>
        <dbReference type="SMART" id="SM00460"/>
    </source>
</evidence>
<dbReference type="PANTHER" id="PTHR33490:SF1">
    <property type="entry name" value="SLL1233 PROTEIN"/>
    <property type="match status" value="1"/>
</dbReference>
<dbReference type="OrthoDB" id="9787782at2"/>
<feature type="domain" description="Transglutaminase-like" evidence="1">
    <location>
        <begin position="173"/>
        <end position="237"/>
    </location>
</feature>
<dbReference type="InterPro" id="IPR038765">
    <property type="entry name" value="Papain-like_cys_pep_sf"/>
</dbReference>
<dbReference type="SUPFAM" id="SSF54001">
    <property type="entry name" value="Cysteine proteinases"/>
    <property type="match status" value="1"/>
</dbReference>
<evidence type="ECO:0000313" key="3">
    <source>
        <dbReference type="Proteomes" id="UP000002384"/>
    </source>
</evidence>
<dbReference type="InterPro" id="IPR002931">
    <property type="entry name" value="Transglutaminase-like"/>
</dbReference>
<proteinExistence type="predicted"/>
<sequence>MRYYIHHQTIYTYNQPVILKPHVLRLRPRCNGGQKLDSFSLKINPKPKEIANLIELEGNTCIQVWFTQSTETLTIETESEVETLEENPFTYLLDHYALNLPFDYPSSLLTFLTPYLASYFPQVDPITLQLAQEICHEVNGKTLTFLSTLNERIYQNCQQIIRETGKPWPAGITWTQKQGTCRDLVVLFMEVCRAVGIGSRFVSGYQEGDPDQQERDLHAWVEVYLPGGGWRGYDPTHGLAVSDRHIALVASAKPSYCSPVVGATVPVTPVVESGKPLESHMDANITIKLL</sequence>
<evidence type="ECO:0000313" key="2">
    <source>
        <dbReference type="EMBL" id="ACK73125.1"/>
    </source>
</evidence>
<reference evidence="3" key="1">
    <citation type="journal article" date="2011" name="MBio">
        <title>Novel metabolic attributes of the genus Cyanothece, comprising a group of unicellular nitrogen-fixing Cyanobacteria.</title>
        <authorList>
            <person name="Bandyopadhyay A."/>
            <person name="Elvitigala T."/>
            <person name="Welsh E."/>
            <person name="Stockel J."/>
            <person name="Liberton M."/>
            <person name="Min H."/>
            <person name="Sherman L.A."/>
            <person name="Pakrasi H.B."/>
        </authorList>
    </citation>
    <scope>NUCLEOTIDE SEQUENCE [LARGE SCALE GENOMIC DNA]</scope>
    <source>
        <strain evidence="3">PCC 7424</strain>
    </source>
</reference>
<accession>B7KD04</accession>
<dbReference type="STRING" id="65393.PCC7424_4766"/>
<dbReference type="AlphaFoldDB" id="B7KD04"/>
<gene>
    <name evidence="2" type="ordered locus">PCC7424_4766</name>
</gene>
<protein>
    <submittedName>
        <fullName evidence="2">Transglutaminase domain protein</fullName>
    </submittedName>
</protein>
<dbReference type="HOGENOM" id="CLU_008973_2_0_3"/>
<dbReference type="Pfam" id="PF08379">
    <property type="entry name" value="Bact_transglu_N"/>
    <property type="match status" value="1"/>
</dbReference>
<dbReference type="KEGG" id="cyc:PCC7424_4766"/>
<dbReference type="InterPro" id="IPR013589">
    <property type="entry name" value="Bac_transglu_N"/>
</dbReference>
<dbReference type="SMART" id="SM00460">
    <property type="entry name" value="TGc"/>
    <property type="match status" value="1"/>
</dbReference>
<dbReference type="Pfam" id="PF01841">
    <property type="entry name" value="Transglut_core"/>
    <property type="match status" value="1"/>
</dbReference>
<dbReference type="PANTHER" id="PTHR33490">
    <property type="entry name" value="BLR5614 PROTEIN-RELATED"/>
    <property type="match status" value="1"/>
</dbReference>
<keyword evidence="3" id="KW-1185">Reference proteome</keyword>
<dbReference type="eggNOG" id="COG1305">
    <property type="taxonomic scope" value="Bacteria"/>
</dbReference>
<dbReference type="RefSeq" id="WP_015956708.1">
    <property type="nucleotide sequence ID" value="NC_011729.1"/>
</dbReference>
<dbReference type="Gene3D" id="3.10.620.30">
    <property type="match status" value="1"/>
</dbReference>
<organism evidence="2 3">
    <name type="scientific">Gloeothece citriformis (strain PCC 7424)</name>
    <name type="common">Cyanothece sp. (strain PCC 7424)</name>
    <dbReference type="NCBI Taxonomy" id="65393"/>
    <lineage>
        <taxon>Bacteria</taxon>
        <taxon>Bacillati</taxon>
        <taxon>Cyanobacteriota</taxon>
        <taxon>Cyanophyceae</taxon>
        <taxon>Oscillatoriophycideae</taxon>
        <taxon>Chroococcales</taxon>
        <taxon>Aphanothecaceae</taxon>
        <taxon>Gloeothece</taxon>
        <taxon>Gloeothece citriformis</taxon>
    </lineage>
</organism>